<dbReference type="AlphaFoldDB" id="A0A0E9WWG7"/>
<accession>A0A0E9WWG7</accession>
<evidence type="ECO:0000313" key="1">
    <source>
        <dbReference type="EMBL" id="JAH93773.1"/>
    </source>
</evidence>
<dbReference type="EMBL" id="GBXM01014804">
    <property type="protein sequence ID" value="JAH93773.1"/>
    <property type="molecule type" value="Transcribed_RNA"/>
</dbReference>
<name>A0A0E9WWG7_ANGAN</name>
<organism evidence="1">
    <name type="scientific">Anguilla anguilla</name>
    <name type="common">European freshwater eel</name>
    <name type="synonym">Muraena anguilla</name>
    <dbReference type="NCBI Taxonomy" id="7936"/>
    <lineage>
        <taxon>Eukaryota</taxon>
        <taxon>Metazoa</taxon>
        <taxon>Chordata</taxon>
        <taxon>Craniata</taxon>
        <taxon>Vertebrata</taxon>
        <taxon>Euteleostomi</taxon>
        <taxon>Actinopterygii</taxon>
        <taxon>Neopterygii</taxon>
        <taxon>Teleostei</taxon>
        <taxon>Anguilliformes</taxon>
        <taxon>Anguillidae</taxon>
        <taxon>Anguilla</taxon>
    </lineage>
</organism>
<protein>
    <submittedName>
        <fullName evidence="1">Uncharacterized protein</fullName>
    </submittedName>
</protein>
<reference evidence="1" key="2">
    <citation type="journal article" date="2015" name="Fish Shellfish Immunol.">
        <title>Early steps in the European eel (Anguilla anguilla)-Vibrio vulnificus interaction in the gills: Role of the RtxA13 toxin.</title>
        <authorList>
            <person name="Callol A."/>
            <person name="Pajuelo D."/>
            <person name="Ebbesson L."/>
            <person name="Teles M."/>
            <person name="MacKenzie S."/>
            <person name="Amaro C."/>
        </authorList>
    </citation>
    <scope>NUCLEOTIDE SEQUENCE</scope>
</reference>
<sequence>MISESNFGVLEQNELTATNAIFPTRTTELFLQLDLKQLFQCESDYVVLESANHPNNFF</sequence>
<proteinExistence type="predicted"/>
<reference evidence="1" key="1">
    <citation type="submission" date="2014-11" db="EMBL/GenBank/DDBJ databases">
        <authorList>
            <person name="Amaro Gonzalez C."/>
        </authorList>
    </citation>
    <scope>NUCLEOTIDE SEQUENCE</scope>
</reference>